<dbReference type="GO" id="GO:0008061">
    <property type="term" value="F:chitin binding"/>
    <property type="evidence" value="ECO:0007669"/>
    <property type="project" value="TreeGrafter"/>
</dbReference>
<feature type="non-terminal residue" evidence="6">
    <location>
        <position position="99"/>
    </location>
</feature>
<comment type="similarity">
    <text evidence="4">Belongs to the glycosyl hydrolase 18 family.</text>
</comment>
<dbReference type="InterPro" id="IPR017853">
    <property type="entry name" value="GH"/>
</dbReference>
<dbReference type="InterPro" id="IPR050314">
    <property type="entry name" value="Glycosyl_Hydrlase_18"/>
</dbReference>
<keyword evidence="7" id="KW-1185">Reference proteome</keyword>
<dbReference type="PROSITE" id="PS51910">
    <property type="entry name" value="GH18_2"/>
    <property type="match status" value="1"/>
</dbReference>
<dbReference type="PROSITE" id="PS01095">
    <property type="entry name" value="GH18_1"/>
    <property type="match status" value="1"/>
</dbReference>
<reference evidence="6 7" key="1">
    <citation type="journal article" date="2024" name="BMC Genomics">
        <title>Genome assembly of redclaw crayfish (Cherax quadricarinatus) provides insights into its immune adaptation and hypoxia tolerance.</title>
        <authorList>
            <person name="Liu Z."/>
            <person name="Zheng J."/>
            <person name="Li H."/>
            <person name="Fang K."/>
            <person name="Wang S."/>
            <person name="He J."/>
            <person name="Zhou D."/>
            <person name="Weng S."/>
            <person name="Chi M."/>
            <person name="Gu Z."/>
            <person name="He J."/>
            <person name="Li F."/>
            <person name="Wang M."/>
        </authorList>
    </citation>
    <scope>NUCLEOTIDE SEQUENCE [LARGE SCALE GENOMIC DNA]</scope>
    <source>
        <strain evidence="6">ZL_2023a</strain>
    </source>
</reference>
<sequence length="99" mass="10780">MASSAGSRQTFVDSSVEMLKAHNFDGLDMDWEYPTQRGGKPEDKENFISLLSDLKTALHAEGMILTAAVSAGKLTIDPAYNIPAMAENLDIVNLMAYDL</sequence>
<evidence type="ECO:0000256" key="3">
    <source>
        <dbReference type="RuleBase" id="RU000489"/>
    </source>
</evidence>
<evidence type="ECO:0000256" key="2">
    <source>
        <dbReference type="ARBA" id="ARBA00023295"/>
    </source>
</evidence>
<dbReference type="EMBL" id="JARKIK010000043">
    <property type="protein sequence ID" value="KAK8736741.1"/>
    <property type="molecule type" value="Genomic_DNA"/>
</dbReference>
<dbReference type="GO" id="GO:0004568">
    <property type="term" value="F:chitinase activity"/>
    <property type="evidence" value="ECO:0007669"/>
    <property type="project" value="UniProtKB-ARBA"/>
</dbReference>
<accession>A0AAW0XAF8</accession>
<evidence type="ECO:0000313" key="6">
    <source>
        <dbReference type="EMBL" id="KAK8736741.1"/>
    </source>
</evidence>
<dbReference type="PANTHER" id="PTHR11177:SF360">
    <property type="entry name" value="CHITINASE 4-RELATED"/>
    <property type="match status" value="1"/>
</dbReference>
<evidence type="ECO:0000256" key="1">
    <source>
        <dbReference type="ARBA" id="ARBA00022801"/>
    </source>
</evidence>
<dbReference type="GO" id="GO:0006032">
    <property type="term" value="P:chitin catabolic process"/>
    <property type="evidence" value="ECO:0007669"/>
    <property type="project" value="TreeGrafter"/>
</dbReference>
<gene>
    <name evidence="6" type="ORF">OTU49_004626</name>
</gene>
<proteinExistence type="inferred from homology"/>
<keyword evidence="2 3" id="KW-0326">Glycosidase</keyword>
<name>A0AAW0XAF8_CHEQU</name>
<dbReference type="Gene3D" id="3.20.20.80">
    <property type="entry name" value="Glycosidases"/>
    <property type="match status" value="1"/>
</dbReference>
<evidence type="ECO:0000256" key="4">
    <source>
        <dbReference type="RuleBase" id="RU004453"/>
    </source>
</evidence>
<dbReference type="GO" id="GO:0005975">
    <property type="term" value="P:carbohydrate metabolic process"/>
    <property type="evidence" value="ECO:0007669"/>
    <property type="project" value="InterPro"/>
</dbReference>
<feature type="domain" description="GH18" evidence="5">
    <location>
        <begin position="1"/>
        <end position="99"/>
    </location>
</feature>
<evidence type="ECO:0000313" key="7">
    <source>
        <dbReference type="Proteomes" id="UP001445076"/>
    </source>
</evidence>
<dbReference type="Proteomes" id="UP001445076">
    <property type="component" value="Unassembled WGS sequence"/>
</dbReference>
<comment type="caution">
    <text evidence="6">The sequence shown here is derived from an EMBL/GenBank/DDBJ whole genome shotgun (WGS) entry which is preliminary data.</text>
</comment>
<evidence type="ECO:0000259" key="5">
    <source>
        <dbReference type="PROSITE" id="PS51910"/>
    </source>
</evidence>
<dbReference type="SUPFAM" id="SSF51445">
    <property type="entry name" value="(Trans)glycosidases"/>
    <property type="match status" value="1"/>
</dbReference>
<dbReference type="Pfam" id="PF00704">
    <property type="entry name" value="Glyco_hydro_18"/>
    <property type="match status" value="1"/>
</dbReference>
<dbReference type="InterPro" id="IPR001579">
    <property type="entry name" value="Glyco_hydro_18_chit_AS"/>
</dbReference>
<organism evidence="6 7">
    <name type="scientific">Cherax quadricarinatus</name>
    <name type="common">Australian red claw crayfish</name>
    <dbReference type="NCBI Taxonomy" id="27406"/>
    <lineage>
        <taxon>Eukaryota</taxon>
        <taxon>Metazoa</taxon>
        <taxon>Ecdysozoa</taxon>
        <taxon>Arthropoda</taxon>
        <taxon>Crustacea</taxon>
        <taxon>Multicrustacea</taxon>
        <taxon>Malacostraca</taxon>
        <taxon>Eumalacostraca</taxon>
        <taxon>Eucarida</taxon>
        <taxon>Decapoda</taxon>
        <taxon>Pleocyemata</taxon>
        <taxon>Astacidea</taxon>
        <taxon>Parastacoidea</taxon>
        <taxon>Parastacidae</taxon>
        <taxon>Cherax</taxon>
    </lineage>
</organism>
<protein>
    <recommendedName>
        <fullName evidence="5">GH18 domain-containing protein</fullName>
    </recommendedName>
</protein>
<dbReference type="AlphaFoldDB" id="A0AAW0XAF8"/>
<dbReference type="GO" id="GO:0005576">
    <property type="term" value="C:extracellular region"/>
    <property type="evidence" value="ECO:0007669"/>
    <property type="project" value="TreeGrafter"/>
</dbReference>
<keyword evidence="1 3" id="KW-0378">Hydrolase</keyword>
<dbReference type="PANTHER" id="PTHR11177">
    <property type="entry name" value="CHITINASE"/>
    <property type="match status" value="1"/>
</dbReference>
<dbReference type="InterPro" id="IPR001223">
    <property type="entry name" value="Glyco_hydro18_cat"/>
</dbReference>